<accession>A0A846X7Z1</accession>
<reference evidence="1 2" key="1">
    <citation type="submission" date="2020-04" db="EMBL/GenBank/DDBJ databases">
        <title>MicrobeNet Type strains.</title>
        <authorList>
            <person name="Nicholson A.C."/>
        </authorList>
    </citation>
    <scope>NUCLEOTIDE SEQUENCE [LARGE SCALE GENOMIC DNA]</scope>
    <source>
        <strain evidence="1 2">DSM 45078</strain>
    </source>
</reference>
<proteinExistence type="predicted"/>
<organism evidence="1 2">
    <name type="scientific">Nocardia speluncae</name>
    <dbReference type="NCBI Taxonomy" id="419477"/>
    <lineage>
        <taxon>Bacteria</taxon>
        <taxon>Bacillati</taxon>
        <taxon>Actinomycetota</taxon>
        <taxon>Actinomycetes</taxon>
        <taxon>Mycobacteriales</taxon>
        <taxon>Nocardiaceae</taxon>
        <taxon>Nocardia</taxon>
    </lineage>
</organism>
<evidence type="ECO:0000313" key="1">
    <source>
        <dbReference type="EMBL" id="NKY32072.1"/>
    </source>
</evidence>
<protein>
    <submittedName>
        <fullName evidence="1">Uncharacterized protein</fullName>
    </submittedName>
</protein>
<comment type="caution">
    <text evidence="1">The sequence shown here is derived from an EMBL/GenBank/DDBJ whole genome shotgun (WGS) entry which is preliminary data.</text>
</comment>
<evidence type="ECO:0000313" key="2">
    <source>
        <dbReference type="Proteomes" id="UP000565715"/>
    </source>
</evidence>
<sequence>MRELRCTYCAGTELEPGFLEGRGQGSGGHVRWIEGALERGIFGAAKRIGRLRRAVDTYRCVRCGHLEMFARPQRE</sequence>
<dbReference type="EMBL" id="JAAXOO010000001">
    <property type="protein sequence ID" value="NKY32072.1"/>
    <property type="molecule type" value="Genomic_DNA"/>
</dbReference>
<dbReference type="AlphaFoldDB" id="A0A846X7Z1"/>
<name>A0A846X7Z1_9NOCA</name>
<gene>
    <name evidence="1" type="ORF">HGA13_03150</name>
</gene>
<dbReference type="Proteomes" id="UP000565715">
    <property type="component" value="Unassembled WGS sequence"/>
</dbReference>
<keyword evidence="2" id="KW-1185">Reference proteome</keyword>
<dbReference type="RefSeq" id="WP_068035831.1">
    <property type="nucleotide sequence ID" value="NZ_JAAXOO010000001.1"/>
</dbReference>